<dbReference type="AlphaFoldDB" id="K0S2K6"/>
<accession>K0S2K6</accession>
<comment type="caution">
    <text evidence="2">The sequence shown here is derived from an EMBL/GenBank/DDBJ whole genome shotgun (WGS) entry which is preliminary data.</text>
</comment>
<proteinExistence type="predicted"/>
<organism evidence="2 3">
    <name type="scientific">Thalassiosira oceanica</name>
    <name type="common">Marine diatom</name>
    <dbReference type="NCBI Taxonomy" id="159749"/>
    <lineage>
        <taxon>Eukaryota</taxon>
        <taxon>Sar</taxon>
        <taxon>Stramenopiles</taxon>
        <taxon>Ochrophyta</taxon>
        <taxon>Bacillariophyta</taxon>
        <taxon>Coscinodiscophyceae</taxon>
        <taxon>Thalassiosirophycidae</taxon>
        <taxon>Thalassiosirales</taxon>
        <taxon>Thalassiosiraceae</taxon>
        <taxon>Thalassiosira</taxon>
    </lineage>
</organism>
<dbReference type="EMBL" id="AGNL01023700">
    <property type="protein sequence ID" value="EJK59069.1"/>
    <property type="molecule type" value="Genomic_DNA"/>
</dbReference>
<evidence type="ECO:0000256" key="1">
    <source>
        <dbReference type="SAM" id="MobiDB-lite"/>
    </source>
</evidence>
<dbReference type="Proteomes" id="UP000266841">
    <property type="component" value="Unassembled WGS sequence"/>
</dbReference>
<protein>
    <submittedName>
        <fullName evidence="2">Uncharacterized protein</fullName>
    </submittedName>
</protein>
<feature type="region of interest" description="Disordered" evidence="1">
    <location>
        <begin position="51"/>
        <end position="75"/>
    </location>
</feature>
<evidence type="ECO:0000313" key="3">
    <source>
        <dbReference type="Proteomes" id="UP000266841"/>
    </source>
</evidence>
<evidence type="ECO:0000313" key="2">
    <source>
        <dbReference type="EMBL" id="EJK59069.1"/>
    </source>
</evidence>
<keyword evidence="3" id="KW-1185">Reference proteome</keyword>
<feature type="non-terminal residue" evidence="2">
    <location>
        <position position="75"/>
    </location>
</feature>
<name>K0S2K6_THAOC</name>
<sequence>MPPRPPPAPLSELRCADSTFLTYVLTPADLPSLRSDLASVVASHPGAAHVAHAHSLPGTGDGGRWDDGGEPDAAG</sequence>
<gene>
    <name evidence="2" type="ORF">THAOC_20753</name>
</gene>
<reference evidence="2 3" key="1">
    <citation type="journal article" date="2012" name="Genome Biol.">
        <title>Genome and low-iron response of an oceanic diatom adapted to chronic iron limitation.</title>
        <authorList>
            <person name="Lommer M."/>
            <person name="Specht M."/>
            <person name="Roy A.S."/>
            <person name="Kraemer L."/>
            <person name="Andreson R."/>
            <person name="Gutowska M.A."/>
            <person name="Wolf J."/>
            <person name="Bergner S.V."/>
            <person name="Schilhabel M.B."/>
            <person name="Klostermeier U.C."/>
            <person name="Beiko R.G."/>
            <person name="Rosenstiel P."/>
            <person name="Hippler M."/>
            <person name="Laroche J."/>
        </authorList>
    </citation>
    <scope>NUCLEOTIDE SEQUENCE [LARGE SCALE GENOMIC DNA]</scope>
    <source>
        <strain evidence="2 3">CCMP1005</strain>
    </source>
</reference>